<comment type="caution">
    <text evidence="3">The sequence shown here is derived from an EMBL/GenBank/DDBJ whole genome shotgun (WGS) entry which is preliminary data.</text>
</comment>
<proteinExistence type="predicted"/>
<keyword evidence="1" id="KW-0812">Transmembrane</keyword>
<evidence type="ECO:0000313" key="4">
    <source>
        <dbReference type="Proteomes" id="UP000275473"/>
    </source>
</evidence>
<evidence type="ECO:0000259" key="2">
    <source>
        <dbReference type="SMART" id="SM00014"/>
    </source>
</evidence>
<feature type="transmembrane region" description="Helical" evidence="1">
    <location>
        <begin position="137"/>
        <end position="154"/>
    </location>
</feature>
<evidence type="ECO:0000313" key="3">
    <source>
        <dbReference type="EMBL" id="RNF39232.1"/>
    </source>
</evidence>
<dbReference type="SMART" id="SM00014">
    <property type="entry name" value="acidPPc"/>
    <property type="match status" value="1"/>
</dbReference>
<dbReference type="InterPro" id="IPR036938">
    <property type="entry name" value="PAP2/HPO_sf"/>
</dbReference>
<dbReference type="InterPro" id="IPR000326">
    <property type="entry name" value="PAP2/HPO"/>
</dbReference>
<dbReference type="Pfam" id="PF01569">
    <property type="entry name" value="PAP2"/>
    <property type="match status" value="1"/>
</dbReference>
<dbReference type="SUPFAM" id="SSF48317">
    <property type="entry name" value="Acid phosphatase/Vanadium-dependent haloperoxidase"/>
    <property type="match status" value="1"/>
</dbReference>
<dbReference type="Proteomes" id="UP000275473">
    <property type="component" value="Unassembled WGS sequence"/>
</dbReference>
<keyword evidence="1" id="KW-0472">Membrane</keyword>
<name>A0A3M8P6J5_9BACL</name>
<dbReference type="RefSeq" id="WP_123165700.1">
    <property type="nucleotide sequence ID" value="NZ_RIAX01000007.1"/>
</dbReference>
<dbReference type="CDD" id="cd03392">
    <property type="entry name" value="PAP2_like_2"/>
    <property type="match status" value="1"/>
</dbReference>
<feature type="transmembrane region" description="Helical" evidence="1">
    <location>
        <begin position="106"/>
        <end position="125"/>
    </location>
</feature>
<organism evidence="3 4">
    <name type="scientific">Planococcus salinus</name>
    <dbReference type="NCBI Taxonomy" id="1848460"/>
    <lineage>
        <taxon>Bacteria</taxon>
        <taxon>Bacillati</taxon>
        <taxon>Bacillota</taxon>
        <taxon>Bacilli</taxon>
        <taxon>Bacillales</taxon>
        <taxon>Caryophanaceae</taxon>
        <taxon>Planococcus</taxon>
    </lineage>
</organism>
<keyword evidence="4" id="KW-1185">Reference proteome</keyword>
<sequence>MATLLGFFAILLYFSSEPLRRIDRNAASAIGGTGWLDALSIIGDQWVIITISLLLILYLWVFRQNYRGMLFVFLSVGVGNVINQLLKQTFERQRPDFPHGLETFSFPSNHAMVGLLYLFTVAYFLSEDRAGNAAKWLVWLVAIVLAGAVGLSRVAGMEHYLSDVAAGWFAGYSWFVAVAVWYEMRERLFRKRPVNEEK</sequence>
<dbReference type="AlphaFoldDB" id="A0A3M8P6J5"/>
<accession>A0A3M8P6J5</accession>
<protein>
    <submittedName>
        <fullName evidence="3">Phosphatase PAP2 family protein</fullName>
    </submittedName>
</protein>
<dbReference type="Gene3D" id="1.20.144.10">
    <property type="entry name" value="Phosphatidic acid phosphatase type 2/haloperoxidase"/>
    <property type="match status" value="2"/>
</dbReference>
<reference evidence="3 4" key="1">
    <citation type="journal article" date="2018" name="Int. J. Syst. Evol. Microbiol.">
        <title>Planococcus salinus sp. nov., a moderately halophilic bacterium isolated from a saline-alkali soil.</title>
        <authorList>
            <person name="Gan L."/>
        </authorList>
    </citation>
    <scope>NUCLEOTIDE SEQUENCE [LARGE SCALE GENOMIC DNA]</scope>
    <source>
        <strain evidence="3 4">LCB217</strain>
    </source>
</reference>
<evidence type="ECO:0000256" key="1">
    <source>
        <dbReference type="SAM" id="Phobius"/>
    </source>
</evidence>
<feature type="transmembrane region" description="Helical" evidence="1">
    <location>
        <begin position="160"/>
        <end position="182"/>
    </location>
</feature>
<dbReference type="PANTHER" id="PTHR14969">
    <property type="entry name" value="SPHINGOSINE-1-PHOSPHATE PHOSPHOHYDROLASE"/>
    <property type="match status" value="1"/>
</dbReference>
<feature type="transmembrane region" description="Helical" evidence="1">
    <location>
        <begin position="40"/>
        <end position="61"/>
    </location>
</feature>
<gene>
    <name evidence="3" type="ORF">EEX84_11085</name>
</gene>
<dbReference type="EMBL" id="RIAX01000007">
    <property type="protein sequence ID" value="RNF39232.1"/>
    <property type="molecule type" value="Genomic_DNA"/>
</dbReference>
<feature type="transmembrane region" description="Helical" evidence="1">
    <location>
        <begin position="68"/>
        <end position="86"/>
    </location>
</feature>
<dbReference type="PANTHER" id="PTHR14969:SF13">
    <property type="entry name" value="AT30094P"/>
    <property type="match status" value="1"/>
</dbReference>
<dbReference type="OrthoDB" id="9789113at2"/>
<keyword evidence="1" id="KW-1133">Transmembrane helix</keyword>
<feature type="domain" description="Phosphatidic acid phosphatase type 2/haloperoxidase" evidence="2">
    <location>
        <begin position="68"/>
        <end position="179"/>
    </location>
</feature>